<sequence length="185" mass="20203">MTSMNDVIKQVVASCAVILCMGAPATAETVDEMFERLAAASSAEEARRIEARIATEWSKSGSPAIDLLWQRGRDALEAGDAHAAIEHFTAAIDHAPGFAEAWHGRATAYFMAEAFGPALDDIRETLVLNPRHFGAMRGLAIIMEQIGEEETSIEVMDRILAIHPFMEDVAEARNRLTLRLDGLPL</sequence>
<dbReference type="Proteomes" id="UP000268016">
    <property type="component" value="Unassembled WGS sequence"/>
</dbReference>
<dbReference type="OrthoDB" id="9815010at2"/>
<organism evidence="2 3">
    <name type="scientific">Histidinibacterium lentulum</name>
    <dbReference type="NCBI Taxonomy" id="2480588"/>
    <lineage>
        <taxon>Bacteria</taxon>
        <taxon>Pseudomonadati</taxon>
        <taxon>Pseudomonadota</taxon>
        <taxon>Alphaproteobacteria</taxon>
        <taxon>Rhodobacterales</taxon>
        <taxon>Paracoccaceae</taxon>
        <taxon>Histidinibacterium</taxon>
    </lineage>
</organism>
<gene>
    <name evidence="2" type="ORF">EAT49_03240</name>
</gene>
<accession>A0A3N2R7N6</accession>
<comment type="caution">
    <text evidence="2">The sequence shown here is derived from an EMBL/GenBank/DDBJ whole genome shotgun (WGS) entry which is preliminary data.</text>
</comment>
<dbReference type="InterPro" id="IPR011990">
    <property type="entry name" value="TPR-like_helical_dom_sf"/>
</dbReference>
<dbReference type="Pfam" id="PF13432">
    <property type="entry name" value="TPR_16"/>
    <property type="match status" value="1"/>
</dbReference>
<keyword evidence="3" id="KW-1185">Reference proteome</keyword>
<keyword evidence="1" id="KW-0802">TPR repeat</keyword>
<dbReference type="InterPro" id="IPR019734">
    <property type="entry name" value="TPR_rpt"/>
</dbReference>
<dbReference type="Gene3D" id="1.25.40.10">
    <property type="entry name" value="Tetratricopeptide repeat domain"/>
    <property type="match status" value="1"/>
</dbReference>
<dbReference type="EMBL" id="RDRB01000002">
    <property type="protein sequence ID" value="ROU03336.1"/>
    <property type="molecule type" value="Genomic_DNA"/>
</dbReference>
<evidence type="ECO:0000313" key="2">
    <source>
        <dbReference type="EMBL" id="ROU03336.1"/>
    </source>
</evidence>
<dbReference type="PROSITE" id="PS50005">
    <property type="entry name" value="TPR"/>
    <property type="match status" value="1"/>
</dbReference>
<dbReference type="AlphaFoldDB" id="A0A3N2R7N6"/>
<dbReference type="SMART" id="SM00028">
    <property type="entry name" value="TPR"/>
    <property type="match status" value="2"/>
</dbReference>
<name>A0A3N2R7N6_9RHOB</name>
<evidence type="ECO:0000313" key="3">
    <source>
        <dbReference type="Proteomes" id="UP000268016"/>
    </source>
</evidence>
<evidence type="ECO:0000256" key="1">
    <source>
        <dbReference type="PROSITE-ProRule" id="PRU00339"/>
    </source>
</evidence>
<proteinExistence type="predicted"/>
<feature type="repeat" description="TPR" evidence="1">
    <location>
        <begin position="99"/>
        <end position="132"/>
    </location>
</feature>
<dbReference type="SUPFAM" id="SSF48452">
    <property type="entry name" value="TPR-like"/>
    <property type="match status" value="1"/>
</dbReference>
<reference evidence="2 3" key="1">
    <citation type="submission" date="2018-10" db="EMBL/GenBank/DDBJ databases">
        <title>Histidinibacterium lentulum gen. nov., sp. nov., a marine bacterium from the culture broth of Picochlorum sp. 122.</title>
        <authorList>
            <person name="Wang G."/>
        </authorList>
    </citation>
    <scope>NUCLEOTIDE SEQUENCE [LARGE SCALE GENOMIC DNA]</scope>
    <source>
        <strain evidence="2 3">B17</strain>
    </source>
</reference>
<protein>
    <submittedName>
        <fullName evidence="2">Tetratricopeptide repeat protein</fullName>
    </submittedName>
</protein>